<protein>
    <submittedName>
        <fullName evidence="2">Uncharacterized protein</fullName>
    </submittedName>
</protein>
<comment type="caution">
    <text evidence="2">The sequence shown here is derived from an EMBL/GenBank/DDBJ whole genome shotgun (WGS) entry which is preliminary data.</text>
</comment>
<gene>
    <name evidence="2" type="ORF">DCAF_LOCUS20545</name>
</gene>
<dbReference type="Proteomes" id="UP001314170">
    <property type="component" value="Unassembled WGS sequence"/>
</dbReference>
<feature type="compositionally biased region" description="Basic residues" evidence="1">
    <location>
        <begin position="1"/>
        <end position="10"/>
    </location>
</feature>
<dbReference type="AlphaFoldDB" id="A0AAV1S954"/>
<proteinExistence type="predicted"/>
<evidence type="ECO:0000313" key="3">
    <source>
        <dbReference type="Proteomes" id="UP001314170"/>
    </source>
</evidence>
<sequence>MPLGTRKKSPIKATSMCQSSLICGTPPIQRQHLSNKRKQKKMAENHRPNLGFERD</sequence>
<evidence type="ECO:0000313" key="2">
    <source>
        <dbReference type="EMBL" id="CAK7347856.1"/>
    </source>
</evidence>
<dbReference type="EMBL" id="CAWUPB010001173">
    <property type="protein sequence ID" value="CAK7347856.1"/>
    <property type="molecule type" value="Genomic_DNA"/>
</dbReference>
<accession>A0AAV1S954</accession>
<name>A0AAV1S954_9ROSI</name>
<evidence type="ECO:0000256" key="1">
    <source>
        <dbReference type="SAM" id="MobiDB-lite"/>
    </source>
</evidence>
<keyword evidence="3" id="KW-1185">Reference proteome</keyword>
<organism evidence="2 3">
    <name type="scientific">Dovyalis caffra</name>
    <dbReference type="NCBI Taxonomy" id="77055"/>
    <lineage>
        <taxon>Eukaryota</taxon>
        <taxon>Viridiplantae</taxon>
        <taxon>Streptophyta</taxon>
        <taxon>Embryophyta</taxon>
        <taxon>Tracheophyta</taxon>
        <taxon>Spermatophyta</taxon>
        <taxon>Magnoliopsida</taxon>
        <taxon>eudicotyledons</taxon>
        <taxon>Gunneridae</taxon>
        <taxon>Pentapetalae</taxon>
        <taxon>rosids</taxon>
        <taxon>fabids</taxon>
        <taxon>Malpighiales</taxon>
        <taxon>Salicaceae</taxon>
        <taxon>Flacourtieae</taxon>
        <taxon>Dovyalis</taxon>
    </lineage>
</organism>
<reference evidence="2 3" key="1">
    <citation type="submission" date="2024-01" db="EMBL/GenBank/DDBJ databases">
        <authorList>
            <person name="Waweru B."/>
        </authorList>
    </citation>
    <scope>NUCLEOTIDE SEQUENCE [LARGE SCALE GENOMIC DNA]</scope>
</reference>
<feature type="compositionally biased region" description="Basic and acidic residues" evidence="1">
    <location>
        <begin position="41"/>
        <end position="55"/>
    </location>
</feature>
<feature type="region of interest" description="Disordered" evidence="1">
    <location>
        <begin position="1"/>
        <end position="55"/>
    </location>
</feature>